<dbReference type="Proteomes" id="UP000279089">
    <property type="component" value="Unassembled WGS sequence"/>
</dbReference>
<dbReference type="AlphaFoldDB" id="A0A3N4MU25"/>
<accession>A0A3N4MU25</accession>
<keyword evidence="1" id="KW-0732">Signal</keyword>
<protein>
    <recommendedName>
        <fullName evidence="4">Outer membrane protein beta-barrel domain-containing protein</fullName>
    </recommendedName>
</protein>
<proteinExistence type="predicted"/>
<evidence type="ECO:0008006" key="4">
    <source>
        <dbReference type="Google" id="ProtNLM"/>
    </source>
</evidence>
<reference evidence="3" key="1">
    <citation type="submission" date="2018-11" db="EMBL/GenBank/DDBJ databases">
        <title>Chitinophaga lutea sp.nov., isolate from arsenic contaminated soil.</title>
        <authorList>
            <person name="Zong Y."/>
        </authorList>
    </citation>
    <scope>NUCLEOTIDE SEQUENCE [LARGE SCALE GENOMIC DNA]</scope>
    <source>
        <strain evidence="3">YLT18</strain>
    </source>
</reference>
<gene>
    <name evidence="2" type="ORF">EG028_22505</name>
</gene>
<dbReference type="RefSeq" id="WP_123864760.1">
    <property type="nucleotide sequence ID" value="NZ_QXZY01000013.1"/>
</dbReference>
<evidence type="ECO:0000313" key="2">
    <source>
        <dbReference type="EMBL" id="RPD38923.1"/>
    </source>
</evidence>
<dbReference type="EMBL" id="RMBX01000013">
    <property type="protein sequence ID" value="RPD38923.1"/>
    <property type="molecule type" value="Genomic_DNA"/>
</dbReference>
<organism evidence="2 3">
    <name type="scientific">Chitinophaga barathri</name>
    <dbReference type="NCBI Taxonomy" id="1647451"/>
    <lineage>
        <taxon>Bacteria</taxon>
        <taxon>Pseudomonadati</taxon>
        <taxon>Bacteroidota</taxon>
        <taxon>Chitinophagia</taxon>
        <taxon>Chitinophagales</taxon>
        <taxon>Chitinophagaceae</taxon>
        <taxon>Chitinophaga</taxon>
    </lineage>
</organism>
<feature type="chain" id="PRO_5017932792" description="Outer membrane protein beta-barrel domain-containing protein" evidence="1">
    <location>
        <begin position="21"/>
        <end position="171"/>
    </location>
</feature>
<keyword evidence="3" id="KW-1185">Reference proteome</keyword>
<sequence>MKIKWLISFFLLCIITKARAQSEFPKGWIFPLEMGQGVVTNFHSDPDLFLATLAFSPQVTVVPGRLRLGLSGGGAFYNKRIYGTGGGRVSLMISKGPKVMESTVLNAQLVGEFLFGTKDQRLVGGGFATEIGHMATISMKAHRDYVWNNWWFSGSLGIHLFKKKAPKLPEL</sequence>
<name>A0A3N4MU25_9BACT</name>
<evidence type="ECO:0000313" key="3">
    <source>
        <dbReference type="Proteomes" id="UP000279089"/>
    </source>
</evidence>
<evidence type="ECO:0000256" key="1">
    <source>
        <dbReference type="SAM" id="SignalP"/>
    </source>
</evidence>
<feature type="signal peptide" evidence="1">
    <location>
        <begin position="1"/>
        <end position="20"/>
    </location>
</feature>
<comment type="caution">
    <text evidence="2">The sequence shown here is derived from an EMBL/GenBank/DDBJ whole genome shotgun (WGS) entry which is preliminary data.</text>
</comment>